<organism evidence="9 10">
    <name type="scientific">Laspinema palackyanum D2a</name>
    <dbReference type="NCBI Taxonomy" id="2953684"/>
    <lineage>
        <taxon>Bacteria</taxon>
        <taxon>Bacillati</taxon>
        <taxon>Cyanobacteriota</taxon>
        <taxon>Cyanophyceae</taxon>
        <taxon>Oscillatoriophycideae</taxon>
        <taxon>Oscillatoriales</taxon>
        <taxon>Laspinemataceae</taxon>
        <taxon>Laspinema</taxon>
        <taxon>Laspinema palackyanum</taxon>
    </lineage>
</organism>
<dbReference type="EMBL" id="JAMXFF010000021">
    <property type="protein sequence ID" value="MCT7967648.1"/>
    <property type="molecule type" value="Genomic_DNA"/>
</dbReference>
<protein>
    <submittedName>
        <fullName evidence="9">ABC transporter permease</fullName>
    </submittedName>
</protein>
<dbReference type="RefSeq" id="WP_368007216.1">
    <property type="nucleotide sequence ID" value="NZ_JAMXFF010000021.1"/>
</dbReference>
<dbReference type="PROSITE" id="PS50928">
    <property type="entry name" value="ABC_TM1"/>
    <property type="match status" value="1"/>
</dbReference>
<feature type="transmembrane region" description="Helical" evidence="7">
    <location>
        <begin position="275"/>
        <end position="293"/>
    </location>
</feature>
<evidence type="ECO:0000256" key="6">
    <source>
        <dbReference type="ARBA" id="ARBA00023136"/>
    </source>
</evidence>
<evidence type="ECO:0000259" key="8">
    <source>
        <dbReference type="PROSITE" id="PS50928"/>
    </source>
</evidence>
<keyword evidence="3" id="KW-1003">Cell membrane</keyword>
<evidence type="ECO:0000256" key="5">
    <source>
        <dbReference type="ARBA" id="ARBA00022989"/>
    </source>
</evidence>
<keyword evidence="4 7" id="KW-0812">Transmembrane</keyword>
<keyword evidence="10" id="KW-1185">Reference proteome</keyword>
<sequence length="310" mass="33481">MSNVNPIQTEINPTFTPNLGKKAWQRFYQDKMAVLGAIALIIILLCVIFGPFFYTTAIDEIDFSRSSMGPSWNHPFGTNSMGQDILARMLSGGRISIAVGVAAMLVAITVGVLIGAVSGYYGGIIDALLMRLTDLFLALPQLPLLLLVVYLFRDPIRTVAGPELGIFILVVLVIGSLTWMSVARLVRAGFLTVKQLEFVSAARALGASPRRIIWIHILPNIIGPVIVAATLAIGNAIITESTLSFFGLGFPPDVPTWGRMLYDARDYLQTSPHQAIFPGLAIFITVSSINYIGDGLRDALDPQSSATKSS</sequence>
<keyword evidence="5 7" id="KW-1133">Transmembrane helix</keyword>
<reference evidence="9 10" key="1">
    <citation type="journal article" date="2022" name="Front. Microbiol.">
        <title>High genomic differentiation and limited gene flow indicate recent cryptic speciation within the genus Laspinema (cyanobacteria).</title>
        <authorList>
            <person name="Stanojkovic A."/>
            <person name="Skoupy S."/>
            <person name="Skaloud P."/>
            <person name="Dvorak P."/>
        </authorList>
    </citation>
    <scope>NUCLEOTIDE SEQUENCE [LARGE SCALE GENOMIC DNA]</scope>
    <source>
        <strain evidence="9 10">D2a</strain>
    </source>
</reference>
<dbReference type="Pfam" id="PF00528">
    <property type="entry name" value="BPD_transp_1"/>
    <property type="match status" value="1"/>
</dbReference>
<dbReference type="PANTHER" id="PTHR43386">
    <property type="entry name" value="OLIGOPEPTIDE TRANSPORT SYSTEM PERMEASE PROTEIN APPC"/>
    <property type="match status" value="1"/>
</dbReference>
<dbReference type="Gene3D" id="1.10.3720.10">
    <property type="entry name" value="MetI-like"/>
    <property type="match status" value="1"/>
</dbReference>
<accession>A0ABT2MSD5</accession>
<evidence type="ECO:0000256" key="1">
    <source>
        <dbReference type="ARBA" id="ARBA00004651"/>
    </source>
</evidence>
<feature type="transmembrane region" description="Helical" evidence="7">
    <location>
        <begin position="32"/>
        <end position="54"/>
    </location>
</feature>
<dbReference type="InterPro" id="IPR050366">
    <property type="entry name" value="BP-dependent_transpt_permease"/>
</dbReference>
<dbReference type="InterPro" id="IPR035906">
    <property type="entry name" value="MetI-like_sf"/>
</dbReference>
<evidence type="ECO:0000256" key="7">
    <source>
        <dbReference type="RuleBase" id="RU363032"/>
    </source>
</evidence>
<evidence type="ECO:0000313" key="9">
    <source>
        <dbReference type="EMBL" id="MCT7967648.1"/>
    </source>
</evidence>
<feature type="transmembrane region" description="Helical" evidence="7">
    <location>
        <begin position="135"/>
        <end position="152"/>
    </location>
</feature>
<comment type="caution">
    <text evidence="9">The sequence shown here is derived from an EMBL/GenBank/DDBJ whole genome shotgun (WGS) entry which is preliminary data.</text>
</comment>
<dbReference type="PANTHER" id="PTHR43386:SF23">
    <property type="entry name" value="ABC TRANSPORTER"/>
    <property type="match status" value="1"/>
</dbReference>
<name>A0ABT2MSD5_9CYAN</name>
<evidence type="ECO:0000256" key="4">
    <source>
        <dbReference type="ARBA" id="ARBA00022692"/>
    </source>
</evidence>
<feature type="transmembrane region" description="Helical" evidence="7">
    <location>
        <begin position="95"/>
        <end position="123"/>
    </location>
</feature>
<evidence type="ECO:0000313" key="10">
    <source>
        <dbReference type="Proteomes" id="UP001525890"/>
    </source>
</evidence>
<comment type="subcellular location">
    <subcellularLocation>
        <location evidence="1 7">Cell membrane</location>
        <topology evidence="1 7">Multi-pass membrane protein</topology>
    </subcellularLocation>
</comment>
<gene>
    <name evidence="9" type="ORF">NG799_15005</name>
</gene>
<dbReference type="InterPro" id="IPR025966">
    <property type="entry name" value="OppC_N"/>
</dbReference>
<dbReference type="InterPro" id="IPR000515">
    <property type="entry name" value="MetI-like"/>
</dbReference>
<dbReference type="Proteomes" id="UP001525890">
    <property type="component" value="Unassembled WGS sequence"/>
</dbReference>
<feature type="transmembrane region" description="Helical" evidence="7">
    <location>
        <begin position="164"/>
        <end position="186"/>
    </location>
</feature>
<proteinExistence type="inferred from homology"/>
<evidence type="ECO:0000256" key="3">
    <source>
        <dbReference type="ARBA" id="ARBA00022475"/>
    </source>
</evidence>
<dbReference type="CDD" id="cd06261">
    <property type="entry name" value="TM_PBP2"/>
    <property type="match status" value="1"/>
</dbReference>
<keyword evidence="6 7" id="KW-0472">Membrane</keyword>
<evidence type="ECO:0000256" key="2">
    <source>
        <dbReference type="ARBA" id="ARBA00022448"/>
    </source>
</evidence>
<feature type="domain" description="ABC transmembrane type-1" evidence="8">
    <location>
        <begin position="93"/>
        <end position="293"/>
    </location>
</feature>
<comment type="similarity">
    <text evidence="7">Belongs to the binding-protein-dependent transport system permease family.</text>
</comment>
<dbReference type="SUPFAM" id="SSF161098">
    <property type="entry name" value="MetI-like"/>
    <property type="match status" value="1"/>
</dbReference>
<keyword evidence="2 7" id="KW-0813">Transport</keyword>
<dbReference type="Pfam" id="PF12911">
    <property type="entry name" value="OppC_N"/>
    <property type="match status" value="1"/>
</dbReference>
<feature type="transmembrane region" description="Helical" evidence="7">
    <location>
        <begin position="213"/>
        <end position="238"/>
    </location>
</feature>